<dbReference type="Pfam" id="PF00448">
    <property type="entry name" value="SRP54"/>
    <property type="match status" value="1"/>
</dbReference>
<evidence type="ECO:0000256" key="8">
    <source>
        <dbReference type="ARBA" id="ARBA00035672"/>
    </source>
</evidence>
<dbReference type="PANTHER" id="PTHR11564">
    <property type="entry name" value="SIGNAL RECOGNITION PARTICLE 54K PROTEIN SRP54"/>
    <property type="match status" value="1"/>
</dbReference>
<evidence type="ECO:0000256" key="4">
    <source>
        <dbReference type="ARBA" id="ARBA00022884"/>
    </source>
</evidence>
<keyword evidence="7" id="KW-0687">Ribonucleoprotein</keyword>
<protein>
    <recommendedName>
        <fullName evidence="8">signal-recognition-particle GTPase</fullName>
        <ecNumber evidence="8">3.6.5.4</ecNumber>
    </recommendedName>
</protein>
<accession>A0A381S0K4</accession>
<dbReference type="SMART" id="SM00382">
    <property type="entry name" value="AAA"/>
    <property type="match status" value="1"/>
</dbReference>
<dbReference type="AlphaFoldDB" id="A0A381S0K4"/>
<evidence type="ECO:0000313" key="10">
    <source>
        <dbReference type="EMBL" id="SUZ97645.1"/>
    </source>
</evidence>
<dbReference type="InterPro" id="IPR022941">
    <property type="entry name" value="SRP54"/>
</dbReference>
<dbReference type="SUPFAM" id="SSF52540">
    <property type="entry name" value="P-loop containing nucleoside triphosphate hydrolases"/>
    <property type="match status" value="1"/>
</dbReference>
<dbReference type="GO" id="GO:0005786">
    <property type="term" value="C:signal recognition particle, endoplasmic reticulum targeting"/>
    <property type="evidence" value="ECO:0007669"/>
    <property type="project" value="UniProtKB-KW"/>
</dbReference>
<dbReference type="GO" id="GO:0005525">
    <property type="term" value="F:GTP binding"/>
    <property type="evidence" value="ECO:0007669"/>
    <property type="project" value="UniProtKB-KW"/>
</dbReference>
<dbReference type="PANTHER" id="PTHR11564:SF5">
    <property type="entry name" value="SIGNAL RECOGNITION PARTICLE SUBUNIT SRP54"/>
    <property type="match status" value="1"/>
</dbReference>
<dbReference type="GO" id="GO:0008312">
    <property type="term" value="F:7S RNA binding"/>
    <property type="evidence" value="ECO:0007669"/>
    <property type="project" value="InterPro"/>
</dbReference>
<dbReference type="PROSITE" id="PS00300">
    <property type="entry name" value="SRP54"/>
    <property type="match status" value="1"/>
</dbReference>
<dbReference type="EC" id="3.6.5.4" evidence="8"/>
<keyword evidence="6" id="KW-0733">Signal recognition particle</keyword>
<keyword evidence="2" id="KW-0547">Nucleotide-binding</keyword>
<dbReference type="InterPro" id="IPR042101">
    <property type="entry name" value="SRP54_N_sf"/>
</dbReference>
<dbReference type="Gene3D" id="1.20.120.140">
    <property type="entry name" value="Signal recognition particle SRP54, nucleotide-binding domain"/>
    <property type="match status" value="1"/>
</dbReference>
<dbReference type="InterPro" id="IPR036891">
    <property type="entry name" value="Signal_recog_part_SRP54_M_sf"/>
</dbReference>
<evidence type="ECO:0000256" key="6">
    <source>
        <dbReference type="ARBA" id="ARBA00023135"/>
    </source>
</evidence>
<keyword evidence="5" id="KW-0342">GTP-binding</keyword>
<keyword evidence="4" id="KW-0694">RNA-binding</keyword>
<evidence type="ECO:0000256" key="1">
    <source>
        <dbReference type="ARBA" id="ARBA00005450"/>
    </source>
</evidence>
<dbReference type="Pfam" id="PF02978">
    <property type="entry name" value="SRP_SPB"/>
    <property type="match status" value="1"/>
</dbReference>
<evidence type="ECO:0000259" key="9">
    <source>
        <dbReference type="PROSITE" id="PS00300"/>
    </source>
</evidence>
<dbReference type="SUPFAM" id="SSF47446">
    <property type="entry name" value="Signal peptide-binding domain"/>
    <property type="match status" value="1"/>
</dbReference>
<proteinExistence type="inferred from homology"/>
<dbReference type="GO" id="GO:0003924">
    <property type="term" value="F:GTPase activity"/>
    <property type="evidence" value="ECO:0007669"/>
    <property type="project" value="InterPro"/>
</dbReference>
<reference evidence="10" key="1">
    <citation type="submission" date="2018-05" db="EMBL/GenBank/DDBJ databases">
        <authorList>
            <person name="Lanie J.A."/>
            <person name="Ng W.-L."/>
            <person name="Kazmierczak K.M."/>
            <person name="Andrzejewski T.M."/>
            <person name="Davidsen T.M."/>
            <person name="Wayne K.J."/>
            <person name="Tettelin H."/>
            <person name="Glass J.I."/>
            <person name="Rusch D."/>
            <person name="Podicherti R."/>
            <person name="Tsui H.-C.T."/>
            <person name="Winkler M.E."/>
        </authorList>
    </citation>
    <scope>NUCLEOTIDE SEQUENCE</scope>
</reference>
<evidence type="ECO:0000256" key="2">
    <source>
        <dbReference type="ARBA" id="ARBA00022741"/>
    </source>
</evidence>
<evidence type="ECO:0000256" key="5">
    <source>
        <dbReference type="ARBA" id="ARBA00023134"/>
    </source>
</evidence>
<dbReference type="InterPro" id="IPR027417">
    <property type="entry name" value="P-loop_NTPase"/>
</dbReference>
<dbReference type="InterPro" id="IPR013822">
    <property type="entry name" value="Signal_recog_particl_SRP54_hlx"/>
</dbReference>
<dbReference type="InterPro" id="IPR004780">
    <property type="entry name" value="SRP"/>
</dbReference>
<gene>
    <name evidence="10" type="ORF">METZ01_LOCUS50499</name>
</gene>
<comment type="similarity">
    <text evidence="1">Belongs to the GTP-binding SRP family. SRP54 subfamily.</text>
</comment>
<dbReference type="EMBL" id="UINC01002528">
    <property type="protein sequence ID" value="SUZ97645.1"/>
    <property type="molecule type" value="Genomic_DNA"/>
</dbReference>
<dbReference type="Pfam" id="PF02881">
    <property type="entry name" value="SRP54_N"/>
    <property type="match status" value="1"/>
</dbReference>
<organism evidence="10">
    <name type="scientific">marine metagenome</name>
    <dbReference type="NCBI Taxonomy" id="408172"/>
    <lineage>
        <taxon>unclassified sequences</taxon>
        <taxon>metagenomes</taxon>
        <taxon>ecological metagenomes</taxon>
    </lineage>
</organism>
<dbReference type="InterPro" id="IPR000897">
    <property type="entry name" value="SRP54_GTPase_dom"/>
</dbReference>
<dbReference type="SMART" id="SM00963">
    <property type="entry name" value="SRP54_N"/>
    <property type="match status" value="1"/>
</dbReference>
<dbReference type="GO" id="GO:0006614">
    <property type="term" value="P:SRP-dependent cotranslational protein targeting to membrane"/>
    <property type="evidence" value="ECO:0007669"/>
    <property type="project" value="InterPro"/>
</dbReference>
<sequence>MFEQLNGRFARIIKNIKGQGKITDENISDSLRDVRRALLEADVNFQVAKSFVNRVKDKASGENVFTSVTPGQQFVKILMNELTSFLGEENDSIRFSSSGKTIILLAGLQGSGKTTTASKLACFLKKRWQKTPYLIAADLQRPAAIDQLEVLGKQIQVPVFAKHNSDIVSVIKGGLADSTNSDVVIIDTAGRLHVDEELMTELKQVVEIAKPDEILYVADGMTGQDAVNSSSAFNDDLDLTGVILTKMDGDSRGGAALSIREVTGKPIKFMGIGESMKDFEPFHPDRLAKRILGMGDVVSFVEKAQDAFDVENAEKLQKSIIENKFTLVDFQDQLKQMQNMGSMSEMLKMIPGAGKLGKMNVDDRQLKWTDAILKSMTPAERLSPEIINGSRRKRIANGSGRSVQEVNQLLKQFHQMQQMMKKIGNKGGMKLPFGIK</sequence>
<evidence type="ECO:0000256" key="3">
    <source>
        <dbReference type="ARBA" id="ARBA00022801"/>
    </source>
</evidence>
<feature type="domain" description="SRP54-type proteins GTP-binding" evidence="9">
    <location>
        <begin position="266"/>
        <end position="279"/>
    </location>
</feature>
<dbReference type="NCBIfam" id="TIGR00959">
    <property type="entry name" value="ffh"/>
    <property type="match status" value="1"/>
</dbReference>
<name>A0A381S0K4_9ZZZZ</name>
<keyword evidence="3" id="KW-0378">Hydrolase</keyword>
<dbReference type="InterPro" id="IPR003593">
    <property type="entry name" value="AAA+_ATPase"/>
</dbReference>
<dbReference type="InterPro" id="IPR004125">
    <property type="entry name" value="Signal_recog_particle_SRP54_M"/>
</dbReference>
<dbReference type="SMART" id="SM00962">
    <property type="entry name" value="SRP54"/>
    <property type="match status" value="1"/>
</dbReference>
<dbReference type="Gene3D" id="1.10.260.30">
    <property type="entry name" value="Signal recognition particle, SRP54 subunit, M-domain"/>
    <property type="match status" value="1"/>
</dbReference>
<dbReference type="CDD" id="cd18539">
    <property type="entry name" value="SRP_G"/>
    <property type="match status" value="1"/>
</dbReference>
<evidence type="ECO:0000256" key="7">
    <source>
        <dbReference type="ARBA" id="ARBA00023274"/>
    </source>
</evidence>
<dbReference type="Gene3D" id="3.40.50.300">
    <property type="entry name" value="P-loop containing nucleotide triphosphate hydrolases"/>
    <property type="match status" value="1"/>
</dbReference>
<dbReference type="HAMAP" id="MF_00306">
    <property type="entry name" value="SRP54"/>
    <property type="match status" value="1"/>
</dbReference>